<protein>
    <submittedName>
        <fullName evidence="2">Uncharacterized protein</fullName>
    </submittedName>
</protein>
<feature type="compositionally biased region" description="Gly residues" evidence="1">
    <location>
        <begin position="79"/>
        <end position="96"/>
    </location>
</feature>
<evidence type="ECO:0000313" key="2">
    <source>
        <dbReference type="EMBL" id="KAG9063338.1"/>
    </source>
</evidence>
<dbReference type="Proteomes" id="UP000707451">
    <property type="component" value="Unassembled WGS sequence"/>
</dbReference>
<evidence type="ECO:0000313" key="3">
    <source>
        <dbReference type="Proteomes" id="UP000707451"/>
    </source>
</evidence>
<evidence type="ECO:0000256" key="1">
    <source>
        <dbReference type="SAM" id="MobiDB-lite"/>
    </source>
</evidence>
<name>A0A9P8BPN2_9FUNG</name>
<dbReference type="EMBL" id="JAHRHY010000016">
    <property type="protein sequence ID" value="KAG9063338.1"/>
    <property type="molecule type" value="Genomic_DNA"/>
</dbReference>
<feature type="region of interest" description="Disordered" evidence="1">
    <location>
        <begin position="73"/>
        <end position="128"/>
    </location>
</feature>
<comment type="caution">
    <text evidence="2">The sequence shown here is derived from an EMBL/GenBank/DDBJ whole genome shotgun (WGS) entry which is preliminary data.</text>
</comment>
<accession>A0A9P8BPN2</accession>
<organism evidence="2 3">
    <name type="scientific">Linnemannia hyalina</name>
    <dbReference type="NCBI Taxonomy" id="64524"/>
    <lineage>
        <taxon>Eukaryota</taxon>
        <taxon>Fungi</taxon>
        <taxon>Fungi incertae sedis</taxon>
        <taxon>Mucoromycota</taxon>
        <taxon>Mortierellomycotina</taxon>
        <taxon>Mortierellomycetes</taxon>
        <taxon>Mortierellales</taxon>
        <taxon>Mortierellaceae</taxon>
        <taxon>Linnemannia</taxon>
    </lineage>
</organism>
<feature type="compositionally biased region" description="Basic and acidic residues" evidence="1">
    <location>
        <begin position="110"/>
        <end position="128"/>
    </location>
</feature>
<dbReference type="OrthoDB" id="199717at2759"/>
<sequence length="128" mass="14561">MLWSKINPKGAKKQLHAEDFKLLEKQETEETGKDYERKQAWGYPAENVERWNEKEETRKEWGKNKLVDKFLALRSPNGRGNGGDDISGSEQTGGGILRDAHSTTFLTDAQARENPVDRMEADVAKQMP</sequence>
<gene>
    <name evidence="2" type="ORF">KI688_004220</name>
</gene>
<proteinExistence type="predicted"/>
<keyword evidence="3" id="KW-1185">Reference proteome</keyword>
<dbReference type="AlphaFoldDB" id="A0A9P8BPN2"/>
<reference evidence="2" key="1">
    <citation type="submission" date="2021-06" db="EMBL/GenBank/DDBJ databases">
        <title>Genome Sequence of Mortierella hyaline Strain SCG-10, a Cold-Adapted, Nitrate-Reducing Fungus Isolated from Soil in Minnesota, USA.</title>
        <authorList>
            <person name="Aldossari N."/>
        </authorList>
    </citation>
    <scope>NUCLEOTIDE SEQUENCE</scope>
    <source>
        <strain evidence="2">SCG-10</strain>
    </source>
</reference>